<keyword evidence="2" id="KW-1185">Reference proteome</keyword>
<gene>
    <name evidence="1" type="ORF">J0X19_23075</name>
</gene>
<dbReference type="EMBL" id="JAFLQZ010000025">
    <property type="protein sequence ID" value="MBO0360861.1"/>
    <property type="molecule type" value="Genomic_DNA"/>
</dbReference>
<sequence length="322" mass="37511">MAKPIILPEVLREKILRLKKRGQFDQIEDLKRRLPAQLHCLLDNAAIINTDQLDDKSIHIHIENNEFHRNDNKNKKGIIEDPKNNINYQTLINDITEIKRIALSIQGSIGLKVGPSISYEGIQEQVKKQLLIDNIRMENSLLDISTYERYGEELAFRRFCVFAFYQVEELLNLYYDTKYNNNIFTMRTDFRRLGISINEECTSLTAIPIGTKIYAYCLSTSEGNTMHSLRHVRNMEEHRCTTVLRKYASDIRKLQVQYDALNLKNKINEAKKNGKIYNKTSEEKEIESRLEAIKFLVEPGSNSVIVRGLLKRLYNAVMLLKK</sequence>
<dbReference type="RefSeq" id="WP_206986772.1">
    <property type="nucleotide sequence ID" value="NZ_JAFLQZ010000025.1"/>
</dbReference>
<accession>A0A939F147</accession>
<dbReference type="AlphaFoldDB" id="A0A939F147"/>
<evidence type="ECO:0000313" key="1">
    <source>
        <dbReference type="EMBL" id="MBO0360861.1"/>
    </source>
</evidence>
<comment type="caution">
    <text evidence="1">The sequence shown here is derived from an EMBL/GenBank/DDBJ whole genome shotgun (WGS) entry which is preliminary data.</text>
</comment>
<reference evidence="1" key="1">
    <citation type="submission" date="2021-03" db="EMBL/GenBank/DDBJ databases">
        <authorList>
            <person name="Kim M.K."/>
        </authorList>
    </citation>
    <scope>NUCLEOTIDE SEQUENCE</scope>
    <source>
        <strain evidence="1">BT186</strain>
    </source>
</reference>
<organism evidence="1 2">
    <name type="scientific">Hymenobacter telluris</name>
    <dbReference type="NCBI Taxonomy" id="2816474"/>
    <lineage>
        <taxon>Bacteria</taxon>
        <taxon>Pseudomonadati</taxon>
        <taxon>Bacteroidota</taxon>
        <taxon>Cytophagia</taxon>
        <taxon>Cytophagales</taxon>
        <taxon>Hymenobacteraceae</taxon>
        <taxon>Hymenobacter</taxon>
    </lineage>
</organism>
<evidence type="ECO:0000313" key="2">
    <source>
        <dbReference type="Proteomes" id="UP000664144"/>
    </source>
</evidence>
<proteinExistence type="predicted"/>
<protein>
    <submittedName>
        <fullName evidence="1">Uncharacterized protein</fullName>
    </submittedName>
</protein>
<dbReference type="Proteomes" id="UP000664144">
    <property type="component" value="Unassembled WGS sequence"/>
</dbReference>
<name>A0A939F147_9BACT</name>